<dbReference type="RefSeq" id="XP_070898225.1">
    <property type="nucleotide sequence ID" value="XM_071035799.1"/>
</dbReference>
<gene>
    <name evidence="1" type="ORF">BJX68DRAFT_104631</name>
</gene>
<keyword evidence="2" id="KW-1185">Reference proteome</keyword>
<reference evidence="1 2" key="1">
    <citation type="submission" date="2024-07" db="EMBL/GenBank/DDBJ databases">
        <title>Section-level genome sequencing and comparative genomics of Aspergillus sections Usti and Cavernicolus.</title>
        <authorList>
            <consortium name="Lawrence Berkeley National Laboratory"/>
            <person name="Nybo J.L."/>
            <person name="Vesth T.C."/>
            <person name="Theobald S."/>
            <person name="Frisvad J.C."/>
            <person name="Larsen T.O."/>
            <person name="Kjaerboelling I."/>
            <person name="Rothschild-Mancinelli K."/>
            <person name="Lyhne E.K."/>
            <person name="Kogle M.E."/>
            <person name="Barry K."/>
            <person name="Clum A."/>
            <person name="Na H."/>
            <person name="Ledsgaard L."/>
            <person name="Lin J."/>
            <person name="Lipzen A."/>
            <person name="Kuo A."/>
            <person name="Riley R."/>
            <person name="Mondo S."/>
            <person name="LaButti K."/>
            <person name="Haridas S."/>
            <person name="Pangalinan J."/>
            <person name="Salamov A.A."/>
            <person name="Simmons B.A."/>
            <person name="Magnuson J.K."/>
            <person name="Chen J."/>
            <person name="Drula E."/>
            <person name="Henrissat B."/>
            <person name="Wiebenga A."/>
            <person name="Lubbers R.J."/>
            <person name="Gomes A.C."/>
            <person name="Macurrencykelacurrency M.R."/>
            <person name="Stajich J."/>
            <person name="Grigoriev I.V."/>
            <person name="Mortensen U.H."/>
            <person name="De vries R.P."/>
            <person name="Baker S.E."/>
            <person name="Andersen M.R."/>
        </authorList>
    </citation>
    <scope>NUCLEOTIDE SEQUENCE [LARGE SCALE GENOMIC DNA]</scope>
    <source>
        <strain evidence="1 2">CBS 756.74</strain>
    </source>
</reference>
<evidence type="ECO:0000313" key="2">
    <source>
        <dbReference type="Proteomes" id="UP001610444"/>
    </source>
</evidence>
<proteinExistence type="predicted"/>
<comment type="caution">
    <text evidence="1">The sequence shown here is derived from an EMBL/GenBank/DDBJ whole genome shotgun (WGS) entry which is preliminary data.</text>
</comment>
<dbReference type="Proteomes" id="UP001610444">
    <property type="component" value="Unassembled WGS sequence"/>
</dbReference>
<accession>A0ABR4K7N4</accession>
<name>A0ABR4K7N4_9EURO</name>
<sequence length="97" mass="10364">MTLGGCEPRCILSHLCVFLYLPTLLACFGPRWLSLNGDYPLLGNVASHRPNPSGPFAPSWLALPFVSQPHVSAVHVAADQHLHCALQGSSSSSTRGQ</sequence>
<protein>
    <recommendedName>
        <fullName evidence="3">Secreted protein</fullName>
    </recommendedName>
</protein>
<evidence type="ECO:0000313" key="1">
    <source>
        <dbReference type="EMBL" id="KAL2848317.1"/>
    </source>
</evidence>
<dbReference type="GeneID" id="98150963"/>
<evidence type="ECO:0008006" key="3">
    <source>
        <dbReference type="Google" id="ProtNLM"/>
    </source>
</evidence>
<organism evidence="1 2">
    <name type="scientific">Aspergillus pseudodeflectus</name>
    <dbReference type="NCBI Taxonomy" id="176178"/>
    <lineage>
        <taxon>Eukaryota</taxon>
        <taxon>Fungi</taxon>
        <taxon>Dikarya</taxon>
        <taxon>Ascomycota</taxon>
        <taxon>Pezizomycotina</taxon>
        <taxon>Eurotiomycetes</taxon>
        <taxon>Eurotiomycetidae</taxon>
        <taxon>Eurotiales</taxon>
        <taxon>Aspergillaceae</taxon>
        <taxon>Aspergillus</taxon>
        <taxon>Aspergillus subgen. Nidulantes</taxon>
    </lineage>
</organism>
<dbReference type="EMBL" id="JBFXLR010000026">
    <property type="protein sequence ID" value="KAL2848317.1"/>
    <property type="molecule type" value="Genomic_DNA"/>
</dbReference>